<dbReference type="InterPro" id="IPR051328">
    <property type="entry name" value="T7SS_ABC-Transporter"/>
</dbReference>
<keyword evidence="9" id="KW-1185">Reference proteome</keyword>
<dbReference type="Proteomes" id="UP000000814">
    <property type="component" value="Chromosome"/>
</dbReference>
<comment type="subcellular location">
    <subcellularLocation>
        <location evidence="1">Membrane</location>
        <topology evidence="1">Multi-pass membrane protein</topology>
    </subcellularLocation>
</comment>
<feature type="transmembrane region" description="Helical" evidence="6">
    <location>
        <begin position="615"/>
        <end position="634"/>
    </location>
</feature>
<dbReference type="PANTHER" id="PTHR43077">
    <property type="entry name" value="TRANSPORT PERMEASE YVFS-RELATED"/>
    <property type="match status" value="1"/>
</dbReference>
<evidence type="ECO:0000256" key="5">
    <source>
        <dbReference type="SAM" id="Coils"/>
    </source>
</evidence>
<evidence type="ECO:0000256" key="6">
    <source>
        <dbReference type="SAM" id="Phobius"/>
    </source>
</evidence>
<feature type="domain" description="ABC-2 type transporter transmembrane" evidence="7">
    <location>
        <begin position="548"/>
        <end position="660"/>
    </location>
</feature>
<dbReference type="HOGENOM" id="CLU_004534_2_0_9"/>
<dbReference type="GO" id="GO:0016020">
    <property type="term" value="C:membrane"/>
    <property type="evidence" value="ECO:0007669"/>
    <property type="project" value="UniProtKB-SubCell"/>
</dbReference>
<keyword evidence="4 6" id="KW-0472">Membrane</keyword>
<name>Q97FZ1_CLOAB</name>
<dbReference type="EMBL" id="AE001437">
    <property type="protein sequence ID" value="AAK80532.1"/>
    <property type="molecule type" value="Genomic_DNA"/>
</dbReference>
<accession>Q97FZ1</accession>
<gene>
    <name evidence="8" type="ordered locus">CA_C2583</name>
</gene>
<dbReference type="AlphaFoldDB" id="Q97FZ1"/>
<evidence type="ECO:0000256" key="2">
    <source>
        <dbReference type="ARBA" id="ARBA00022692"/>
    </source>
</evidence>
<evidence type="ECO:0000313" key="8">
    <source>
        <dbReference type="EMBL" id="AAK80532.1"/>
    </source>
</evidence>
<sequence>MKKIFKIFLRDLKSIKRSPSAIGMIVGLCFLPSLYAWININACWDPYANTGNIPIAVVNEDEGAIFNNKRINAGNEIVSELRKNKSIKWIFVDEWQGNYGLNEGKYYALLDIPRNFSSGLTSLTTTTPEKPSIIYRSNEKLNAIASKITNSAKDKVAQEIKTSFVNTVTKETLTLIKSNKNIMNKSNIIQLKDTINEASKNLINTQNYIQTANKSSQDISSYLSKLQGTLPKLTDQINNLQNAAQSSKNLISATKQTLITTSSDLNNDMVEIQAENGQFQGILSGMKNTTSYSNLEQLNSINNSLDSNLKSTINNLQAISKTNTIPNANSIIGYLQNADALAANTKNSLSQLKSSIDNNAPKDAINSQIDSISALSNELSNDMLNISNGFYSSVLPLLNNMGDNLNGNLTNISTLLESTKVLIPQLDALANYGKATSTLSINQANDINSKLSSLSGELNRLSGKMNSLSDSDLNDIIKLLSMNTNELASFISSPLTTREVDIYGEGVFGVGLTPFYSVLAIWVGVLLLSSMLTTEFKNLSGREHLNIWQEHFGKMLLFLVLSLIQTTIIILGDKYILHVNPQNMLLLMCFGWVCSVTFTFIIFTLVAIFGNVGKAIAVVMMVFQIAGSGGIYPIQTNPKIFGILEPLWPFTYGINGFREAISGPIWNNVYSNLRNLGFFIIFFFFLTILKRPFHKLTRAMEHKFKESQL</sequence>
<evidence type="ECO:0000313" key="9">
    <source>
        <dbReference type="Proteomes" id="UP000000814"/>
    </source>
</evidence>
<dbReference type="InterPro" id="IPR017501">
    <property type="entry name" value="Phage_infect_YhgE_C"/>
</dbReference>
<dbReference type="InterPro" id="IPR013525">
    <property type="entry name" value="ABC2_TM"/>
</dbReference>
<keyword evidence="5" id="KW-0175">Coiled coil</keyword>
<dbReference type="RefSeq" id="WP_010965873.1">
    <property type="nucleotide sequence ID" value="NC_003030.1"/>
</dbReference>
<protein>
    <submittedName>
        <fullName evidence="8">Uncharacterized conserved membrane protein, YHGE B.subtilis homolog</fullName>
    </submittedName>
</protein>
<feature type="transmembrane region" description="Helical" evidence="6">
    <location>
        <begin position="555"/>
        <end position="572"/>
    </location>
</feature>
<dbReference type="PANTHER" id="PTHR43077:SF10">
    <property type="entry name" value="TRANSPORT PERMEASE PROTEIN"/>
    <property type="match status" value="1"/>
</dbReference>
<dbReference type="PATRIC" id="fig|272562.8.peg.2772"/>
<evidence type="ECO:0000256" key="4">
    <source>
        <dbReference type="ARBA" id="ARBA00023136"/>
    </source>
</evidence>
<dbReference type="PIR" id="A97218">
    <property type="entry name" value="A97218"/>
</dbReference>
<feature type="transmembrane region" description="Helical" evidence="6">
    <location>
        <begin position="676"/>
        <end position="693"/>
    </location>
</feature>
<feature type="transmembrane region" description="Helical" evidence="6">
    <location>
        <begin position="515"/>
        <end position="534"/>
    </location>
</feature>
<dbReference type="NCBIfam" id="TIGR03061">
    <property type="entry name" value="pip_yhgE_Nterm"/>
    <property type="match status" value="1"/>
</dbReference>
<dbReference type="eggNOG" id="COG1511">
    <property type="taxonomic scope" value="Bacteria"/>
</dbReference>
<evidence type="ECO:0000256" key="1">
    <source>
        <dbReference type="ARBA" id="ARBA00004141"/>
    </source>
</evidence>
<dbReference type="Pfam" id="PF01061">
    <property type="entry name" value="ABC2_membrane"/>
    <property type="match status" value="1"/>
</dbReference>
<feature type="transmembrane region" description="Helical" evidence="6">
    <location>
        <begin position="584"/>
        <end position="608"/>
    </location>
</feature>
<dbReference type="NCBIfam" id="TIGR03062">
    <property type="entry name" value="pip_yhgE_Cterm"/>
    <property type="match status" value="1"/>
</dbReference>
<organism evidence="8 9">
    <name type="scientific">Clostridium acetobutylicum (strain ATCC 824 / DSM 792 / JCM 1419 / IAM 19013 / LMG 5710 / NBRC 13948 / NRRL B-527 / VKM B-1787 / 2291 / W)</name>
    <dbReference type="NCBI Taxonomy" id="272562"/>
    <lineage>
        <taxon>Bacteria</taxon>
        <taxon>Bacillati</taxon>
        <taxon>Bacillota</taxon>
        <taxon>Clostridia</taxon>
        <taxon>Eubacteriales</taxon>
        <taxon>Clostridiaceae</taxon>
        <taxon>Clostridium</taxon>
    </lineage>
</organism>
<dbReference type="OrthoDB" id="9811483at2"/>
<dbReference type="GO" id="GO:0140359">
    <property type="term" value="F:ABC-type transporter activity"/>
    <property type="evidence" value="ECO:0007669"/>
    <property type="project" value="InterPro"/>
</dbReference>
<evidence type="ECO:0000259" key="7">
    <source>
        <dbReference type="Pfam" id="PF01061"/>
    </source>
</evidence>
<dbReference type="STRING" id="272562.CA_C2583"/>
<dbReference type="Gene3D" id="3.40.1710.10">
    <property type="entry name" value="abc type-2 transporter like domain"/>
    <property type="match status" value="1"/>
</dbReference>
<evidence type="ECO:0000256" key="3">
    <source>
        <dbReference type="ARBA" id="ARBA00022989"/>
    </source>
</evidence>
<feature type="transmembrane region" description="Helical" evidence="6">
    <location>
        <begin position="21"/>
        <end position="38"/>
    </location>
</feature>
<feature type="coiled-coil region" evidence="5">
    <location>
        <begin position="223"/>
        <end position="257"/>
    </location>
</feature>
<dbReference type="InterPro" id="IPR017500">
    <property type="entry name" value="Phage_infect_YhgE_N"/>
</dbReference>
<dbReference type="GeneID" id="44999052"/>
<reference evidence="8 9" key="1">
    <citation type="journal article" date="2001" name="J. Bacteriol.">
        <title>Genome sequence and comparative analysis of the solvent-producing bacterium Clostridium acetobutylicum.</title>
        <authorList>
            <person name="Nolling J."/>
            <person name="Breton G."/>
            <person name="Omelchenko M.V."/>
            <person name="Makarova K.S."/>
            <person name="Zeng Q."/>
            <person name="Gibson R."/>
            <person name="Lee H.M."/>
            <person name="Dubois J."/>
            <person name="Qiu D."/>
            <person name="Hitti J."/>
            <person name="Wolf Y.I."/>
            <person name="Tatusov R.L."/>
            <person name="Sabathe F."/>
            <person name="Doucette-Stamm L."/>
            <person name="Soucaille P."/>
            <person name="Daly M.J."/>
            <person name="Bennett G.N."/>
            <person name="Koonin E.V."/>
            <person name="Smith D.R."/>
        </authorList>
    </citation>
    <scope>NUCLEOTIDE SEQUENCE [LARGE SCALE GENOMIC DNA]</scope>
    <source>
        <strain evidence="9">ATCC 824 / DSM 792 / JCM 1419 / LMG 5710 / VKM B-1787</strain>
    </source>
</reference>
<proteinExistence type="predicted"/>
<dbReference type="KEGG" id="cac:CA_C2583"/>
<keyword evidence="3 6" id="KW-1133">Transmembrane helix</keyword>
<keyword evidence="2 6" id="KW-0812">Transmembrane</keyword>